<accession>A0A2D3V8C7</accession>
<dbReference type="Proteomes" id="UP000225277">
    <property type="component" value="Unassembled WGS sequence"/>
</dbReference>
<dbReference type="SUPFAM" id="SSF81383">
    <property type="entry name" value="F-box domain"/>
    <property type="match status" value="1"/>
</dbReference>
<name>A0A2D3V8C7_9PEZI</name>
<dbReference type="PROSITE" id="PS50181">
    <property type="entry name" value="FBOX"/>
    <property type="match status" value="1"/>
</dbReference>
<dbReference type="EMBL" id="FJUY01000020">
    <property type="protein sequence ID" value="CZT24253.1"/>
    <property type="molecule type" value="Genomic_DNA"/>
</dbReference>
<keyword evidence="3" id="KW-1185">Reference proteome</keyword>
<dbReference type="GeneID" id="35605028"/>
<dbReference type="InterPro" id="IPR036047">
    <property type="entry name" value="F-box-like_dom_sf"/>
</dbReference>
<evidence type="ECO:0000259" key="1">
    <source>
        <dbReference type="PROSITE" id="PS50181"/>
    </source>
</evidence>
<sequence>MATTDPLHLLPAELVLRILEFTPLSGISSLTRLTRSWNTFIDTTHQDAIYSAKTSRNPNQRDFRDFSSFETDSSSFTRYYAGVTSWKDLCKRQTLLSKNWSRRSPITRELIIGSSSSTRDPVWRFKPDFKRRLILSTHHTGDMKVTDMDTDQVIWSLSPQTVRPYAHLEYQDGTAVWDREGNALEVWRTDQPGCQRGEFRRIAVLDHDSQTRGFQLSYDNLCVVSTDGKGYVYEGMTQSGTPRLKTEIDIEEGAVGHVYQDADVVVYSMGVDGYYVYDKLGKRLGIMEPKWCTSSNFHIEDVSQSPGRRPHTVENLIGGANQCTSQKPSTVRTKPIQVKSGTYPDPGENSIWLDDDEWGAVSLCGSLMVGISRGGRVFVCSDWRSSLESVEKMQLHSSIVECDSDGSTFDFGGWLSVKDHRVLFEIEGGQVYVLGLTDDNKVAVNNTARPSFSFPTGFTSQLAVPVSFMAIYDDCIMTTYTTASHGALRLPTKAVRALSLAPDVSGNDEEASKEVSAQQVWVADGLDLWATFLSGDADLAMVDGLVAGEDDWEDMEDLN</sequence>
<feature type="domain" description="F-box" evidence="1">
    <location>
        <begin position="4"/>
        <end position="53"/>
    </location>
</feature>
<dbReference type="SUPFAM" id="SSF63829">
    <property type="entry name" value="Calcium-dependent phosphotriesterase"/>
    <property type="match status" value="1"/>
</dbReference>
<evidence type="ECO:0000313" key="3">
    <source>
        <dbReference type="Proteomes" id="UP000225277"/>
    </source>
</evidence>
<dbReference type="OrthoDB" id="550575at2759"/>
<evidence type="ECO:0000313" key="2">
    <source>
        <dbReference type="EMBL" id="CZT24253.1"/>
    </source>
</evidence>
<dbReference type="STRING" id="112498.A0A2D3V8C7"/>
<dbReference type="Gene3D" id="1.20.1280.50">
    <property type="match status" value="1"/>
</dbReference>
<gene>
    <name evidence="2" type="ORF">RCC_09972</name>
</gene>
<organism evidence="2 3">
    <name type="scientific">Ramularia collo-cygni</name>
    <dbReference type="NCBI Taxonomy" id="112498"/>
    <lineage>
        <taxon>Eukaryota</taxon>
        <taxon>Fungi</taxon>
        <taxon>Dikarya</taxon>
        <taxon>Ascomycota</taxon>
        <taxon>Pezizomycotina</taxon>
        <taxon>Dothideomycetes</taxon>
        <taxon>Dothideomycetidae</taxon>
        <taxon>Mycosphaerellales</taxon>
        <taxon>Mycosphaerellaceae</taxon>
        <taxon>Ramularia</taxon>
    </lineage>
</organism>
<dbReference type="RefSeq" id="XP_023630977.1">
    <property type="nucleotide sequence ID" value="XM_023775209.1"/>
</dbReference>
<proteinExistence type="predicted"/>
<dbReference type="AlphaFoldDB" id="A0A2D3V8C7"/>
<protein>
    <recommendedName>
        <fullName evidence="1">F-box domain-containing protein</fullName>
    </recommendedName>
</protein>
<reference evidence="2 3" key="1">
    <citation type="submission" date="2016-03" db="EMBL/GenBank/DDBJ databases">
        <authorList>
            <person name="Ploux O."/>
        </authorList>
    </citation>
    <scope>NUCLEOTIDE SEQUENCE [LARGE SCALE GENOMIC DNA]</scope>
    <source>
        <strain evidence="2 3">URUG2</strain>
    </source>
</reference>
<dbReference type="InterPro" id="IPR001810">
    <property type="entry name" value="F-box_dom"/>
</dbReference>